<accession>A0A915IST8</accession>
<protein>
    <submittedName>
        <fullName evidence="2">Uncharacterized protein</fullName>
    </submittedName>
</protein>
<sequence>MQWTLDNFNTKMWLKSEKSPSSLKSDFTGAVGSNDCKLWNEVTDAAYSSKCLTQTLYALVTRKTSLVIKRLKIKSAGPFSKNNLAITSPFSIPNISTLQVGQDRDFSNHPLTQFKWKVWPHFKAEIWSKFRLQWQILHVTTIVGLGFSRT</sequence>
<name>A0A915IST8_ROMCU</name>
<proteinExistence type="predicted"/>
<dbReference type="Proteomes" id="UP000887565">
    <property type="component" value="Unplaced"/>
</dbReference>
<evidence type="ECO:0000313" key="2">
    <source>
        <dbReference type="WBParaSite" id="nRc.2.0.1.t17102-RA"/>
    </source>
</evidence>
<reference evidence="2" key="1">
    <citation type="submission" date="2022-11" db="UniProtKB">
        <authorList>
            <consortium name="WormBaseParasite"/>
        </authorList>
    </citation>
    <scope>IDENTIFICATION</scope>
</reference>
<dbReference type="AlphaFoldDB" id="A0A915IST8"/>
<keyword evidence="1" id="KW-1185">Reference proteome</keyword>
<evidence type="ECO:0000313" key="1">
    <source>
        <dbReference type="Proteomes" id="UP000887565"/>
    </source>
</evidence>
<organism evidence="1 2">
    <name type="scientific">Romanomermis culicivorax</name>
    <name type="common">Nematode worm</name>
    <dbReference type="NCBI Taxonomy" id="13658"/>
    <lineage>
        <taxon>Eukaryota</taxon>
        <taxon>Metazoa</taxon>
        <taxon>Ecdysozoa</taxon>
        <taxon>Nematoda</taxon>
        <taxon>Enoplea</taxon>
        <taxon>Dorylaimia</taxon>
        <taxon>Mermithida</taxon>
        <taxon>Mermithoidea</taxon>
        <taxon>Mermithidae</taxon>
        <taxon>Romanomermis</taxon>
    </lineage>
</organism>
<dbReference type="WBParaSite" id="nRc.2.0.1.t17102-RA">
    <property type="protein sequence ID" value="nRc.2.0.1.t17102-RA"/>
    <property type="gene ID" value="nRc.2.0.1.g17102"/>
</dbReference>